<dbReference type="GO" id="GO:0050660">
    <property type="term" value="F:flavin adenine dinucleotide binding"/>
    <property type="evidence" value="ECO:0007669"/>
    <property type="project" value="InterPro"/>
</dbReference>
<evidence type="ECO:0000256" key="1">
    <source>
        <dbReference type="ARBA" id="ARBA00022737"/>
    </source>
</evidence>
<dbReference type="OrthoDB" id="9798188at2"/>
<evidence type="ECO:0000256" key="2">
    <source>
        <dbReference type="ARBA" id="ARBA00023122"/>
    </source>
</evidence>
<dbReference type="AlphaFoldDB" id="D6GTT2"/>
<dbReference type="PROSITE" id="PS51371">
    <property type="entry name" value="CBS"/>
    <property type="match status" value="2"/>
</dbReference>
<evidence type="ECO:0000313" key="6">
    <source>
        <dbReference type="Proteomes" id="UP000007468"/>
    </source>
</evidence>
<dbReference type="InterPro" id="IPR036318">
    <property type="entry name" value="FAD-bd_PCMH-like_sf"/>
</dbReference>
<dbReference type="PATRIC" id="fig|546269.5.peg.813"/>
<protein>
    <submittedName>
        <fullName evidence="5">CBS domain protein</fullName>
    </submittedName>
</protein>
<organism evidence="5 6">
    <name type="scientific">Filifactor alocis (strain ATCC 35896 / CCUG 47790 / D40 B5)</name>
    <name type="common">Fusobacterium alocis</name>
    <dbReference type="NCBI Taxonomy" id="546269"/>
    <lineage>
        <taxon>Bacteria</taxon>
        <taxon>Bacillati</taxon>
        <taxon>Bacillota</taxon>
        <taxon>Clostridia</taxon>
        <taxon>Peptostreptococcales</taxon>
        <taxon>Filifactoraceae</taxon>
        <taxon>Filifactor</taxon>
    </lineage>
</organism>
<dbReference type="PANTHER" id="PTHR22777:SF17">
    <property type="entry name" value="UPF0053 PROTEIN SLL0260"/>
    <property type="match status" value="1"/>
</dbReference>
<dbReference type="EMBL" id="CP002390">
    <property type="protein sequence ID" value="EFE27603.1"/>
    <property type="molecule type" value="Genomic_DNA"/>
</dbReference>
<dbReference type="SMART" id="SM01091">
    <property type="entry name" value="CorC_HlyC"/>
    <property type="match status" value="1"/>
</dbReference>
<dbReference type="Pfam" id="PF03471">
    <property type="entry name" value="CorC_HlyC"/>
    <property type="match status" value="1"/>
</dbReference>
<dbReference type="STRING" id="546269.HMPREF0389_01521"/>
<dbReference type="Pfam" id="PF00571">
    <property type="entry name" value="CBS"/>
    <property type="match status" value="2"/>
</dbReference>
<dbReference type="eggNOG" id="COG1253">
    <property type="taxonomic scope" value="Bacteria"/>
</dbReference>
<dbReference type="InterPro" id="IPR044751">
    <property type="entry name" value="Ion_transp-like_CBS"/>
</dbReference>
<sequence>MDDGVGSLLQNFLKPPLGIVANNQLGIKERIARNADDIEKDQLLPQILENEQFNVTPLEKDMISKVLRLNETKAKDVMTPRAAAFVLDVNEEIGIILDQIIEERYSRIPIYEKDIDNVIGILHIKDLFAQVRKGNLELINIRGLLRESYIVHEYKALDEILLEMQRDRQPFAIVIDEYGGFSGILTLEDILEQIVGDISDEDDEEADEIEEIIPISDTTYKIDGFTAIQDVNEQLNLDLPTDVNETMGGLLLEGLGKLPAQEGDPLGIQIGNVELKAIKINDKRIETLLLRIKKGLFTESDRK</sequence>
<dbReference type="InterPro" id="IPR016169">
    <property type="entry name" value="FAD-bd_PCMH_sub2"/>
</dbReference>
<dbReference type="KEGG" id="faa:HMPREF0389_01521"/>
<dbReference type="Gene3D" id="3.10.580.10">
    <property type="entry name" value="CBS-domain"/>
    <property type="match status" value="1"/>
</dbReference>
<proteinExistence type="predicted"/>
<feature type="domain" description="CBS" evidence="4">
    <location>
        <begin position="144"/>
        <end position="204"/>
    </location>
</feature>
<evidence type="ECO:0000256" key="3">
    <source>
        <dbReference type="PROSITE-ProRule" id="PRU00703"/>
    </source>
</evidence>
<reference evidence="6" key="1">
    <citation type="submission" date="2010-12" db="EMBL/GenBank/DDBJ databases">
        <title>The genome sequence of Filifactor alocis strain ATCC 35896.</title>
        <authorList>
            <consortium name="The Broad Institute Genome Sequencing Platform"/>
            <person name="Ward D."/>
            <person name="Earl A."/>
            <person name="Feldgarden M."/>
            <person name="Young S.K."/>
            <person name="Gargeya S."/>
            <person name="Zeng Q."/>
            <person name="Alvarado L."/>
            <person name="Berlin A."/>
            <person name="Bochicchio J."/>
            <person name="Chapman S.B."/>
            <person name="Chen Z."/>
            <person name="Freedman E."/>
            <person name="Gellesch M."/>
            <person name="Goldberg J."/>
            <person name="Griggs A."/>
            <person name="Gujja S."/>
            <person name="Heilman E."/>
            <person name="Heiman D."/>
            <person name="Howarth C."/>
            <person name="Mehta T."/>
            <person name="Neiman D."/>
            <person name="Pearson M."/>
            <person name="Roberts A."/>
            <person name="Saif S."/>
            <person name="Shea T."/>
            <person name="Shenoy N."/>
            <person name="Sisk P."/>
            <person name="Stolte C."/>
            <person name="Sykes S."/>
            <person name="White J."/>
            <person name="Yandava C."/>
            <person name="Izard J."/>
            <person name="Blanton J.M."/>
            <person name="Baranova O.V."/>
            <person name="Tanner A.C."/>
            <person name="Dewhirst F.E."/>
            <person name="Haas B."/>
            <person name="Nusbaum C."/>
            <person name="Birren B."/>
        </authorList>
    </citation>
    <scope>NUCLEOTIDE SEQUENCE [LARGE SCALE GENOMIC DNA]</scope>
    <source>
        <strain evidence="6">ATCC 35896 / D40 B5</strain>
    </source>
</reference>
<dbReference type="FunFam" id="3.10.580.10:FF:000002">
    <property type="entry name" value="Magnesium/cobalt efflux protein CorC"/>
    <property type="match status" value="1"/>
</dbReference>
<keyword evidence="6" id="KW-1185">Reference proteome</keyword>
<evidence type="ECO:0000259" key="4">
    <source>
        <dbReference type="PROSITE" id="PS51371"/>
    </source>
</evidence>
<dbReference type="RefSeq" id="WP_014262419.1">
    <property type="nucleotide sequence ID" value="NC_016630.1"/>
</dbReference>
<evidence type="ECO:0000313" key="5">
    <source>
        <dbReference type="EMBL" id="EFE27603.1"/>
    </source>
</evidence>
<dbReference type="CDD" id="cd04590">
    <property type="entry name" value="CBS_pair_CorC_HlyC_assoc"/>
    <property type="match status" value="1"/>
</dbReference>
<dbReference type="PANTHER" id="PTHR22777">
    <property type="entry name" value="HEMOLYSIN-RELATED"/>
    <property type="match status" value="1"/>
</dbReference>
<dbReference type="InterPro" id="IPR000644">
    <property type="entry name" value="CBS_dom"/>
</dbReference>
<dbReference type="Gene3D" id="3.30.465.10">
    <property type="match status" value="1"/>
</dbReference>
<dbReference type="Proteomes" id="UP000007468">
    <property type="component" value="Chromosome"/>
</dbReference>
<dbReference type="SUPFAM" id="SSF54631">
    <property type="entry name" value="CBS-domain pair"/>
    <property type="match status" value="1"/>
</dbReference>
<dbReference type="InterPro" id="IPR005170">
    <property type="entry name" value="Transptr-assoc_dom"/>
</dbReference>
<name>D6GTT2_FILAD</name>
<accession>D6GTT2</accession>
<dbReference type="InterPro" id="IPR046342">
    <property type="entry name" value="CBS_dom_sf"/>
</dbReference>
<keyword evidence="1" id="KW-0677">Repeat</keyword>
<dbReference type="SUPFAM" id="SSF56176">
    <property type="entry name" value="FAD-binding/transporter-associated domain-like"/>
    <property type="match status" value="1"/>
</dbReference>
<dbReference type="GO" id="GO:0005886">
    <property type="term" value="C:plasma membrane"/>
    <property type="evidence" value="ECO:0007669"/>
    <property type="project" value="TreeGrafter"/>
</dbReference>
<gene>
    <name evidence="5" type="ordered locus">HMPREF0389_01521</name>
</gene>
<feature type="domain" description="CBS" evidence="4">
    <location>
        <begin position="78"/>
        <end position="138"/>
    </location>
</feature>
<keyword evidence="2 3" id="KW-0129">CBS domain</keyword>